<organism evidence="1 2">
    <name type="scientific">Escherichia coli 97.0246</name>
    <dbReference type="NCBI Taxonomy" id="869670"/>
    <lineage>
        <taxon>Bacteria</taxon>
        <taxon>Pseudomonadati</taxon>
        <taxon>Pseudomonadota</taxon>
        <taxon>Gammaproteobacteria</taxon>
        <taxon>Enterobacterales</taxon>
        <taxon>Enterobacteriaceae</taxon>
        <taxon>Escherichia</taxon>
    </lineage>
</organism>
<dbReference type="EMBL" id="AEZJ02000032">
    <property type="protein sequence ID" value="EIG91817.1"/>
    <property type="molecule type" value="Genomic_DNA"/>
</dbReference>
<dbReference type="AlphaFoldDB" id="A0A8E0KTR4"/>
<reference evidence="1 2" key="1">
    <citation type="submission" date="2011-12" db="EMBL/GenBank/DDBJ databases">
        <authorList>
            <person name="Brinkac L."/>
            <person name="Radune D."/>
            <person name="Sanka R."/>
            <person name="Selengut J."/>
            <person name="DebRoy C."/>
            <person name="Feng P."/>
            <person name="Fratamico P.M."/>
            <person name="Kapur V."/>
            <person name="Kariyawasam S."/>
            <person name="Losada L."/>
            <person name="Nierman W.C."/>
            <person name="Nelson K."/>
        </authorList>
    </citation>
    <scope>NUCLEOTIDE SEQUENCE [LARGE SCALE GENOMIC DNA]</scope>
    <source>
        <strain evidence="1 2">97.0246</strain>
    </source>
</reference>
<protein>
    <submittedName>
        <fullName evidence="1">Uncharacterized protein</fullName>
    </submittedName>
</protein>
<evidence type="ECO:0000313" key="2">
    <source>
        <dbReference type="Proteomes" id="UP000004454"/>
    </source>
</evidence>
<accession>A0A8E0KTR4</accession>
<proteinExistence type="predicted"/>
<name>A0A8E0KTR4_ECOLX</name>
<gene>
    <name evidence="1" type="ORF">EC970246_4189</name>
</gene>
<sequence length="40" mass="4205">MCGNAARACWQRQLNYQNCVIWYCAPSSFSAGAAGASCSG</sequence>
<comment type="caution">
    <text evidence="1">The sequence shown here is derived from an EMBL/GenBank/DDBJ whole genome shotgun (WGS) entry which is preliminary data.</text>
</comment>
<dbReference type="Proteomes" id="UP000004454">
    <property type="component" value="Unassembled WGS sequence"/>
</dbReference>
<evidence type="ECO:0000313" key="1">
    <source>
        <dbReference type="EMBL" id="EIG91817.1"/>
    </source>
</evidence>